<dbReference type="OrthoDB" id="284184at2759"/>
<dbReference type="STRING" id="230819.A0A5C3L050"/>
<dbReference type="PANTHER" id="PTHR43329">
    <property type="entry name" value="EPOXIDE HYDROLASE"/>
    <property type="match status" value="1"/>
</dbReference>
<evidence type="ECO:0000256" key="1">
    <source>
        <dbReference type="ARBA" id="ARBA00022801"/>
    </source>
</evidence>
<reference evidence="4 5" key="1">
    <citation type="journal article" date="2019" name="Nat. Ecol. Evol.">
        <title>Megaphylogeny resolves global patterns of mushroom evolution.</title>
        <authorList>
            <person name="Varga T."/>
            <person name="Krizsan K."/>
            <person name="Foldi C."/>
            <person name="Dima B."/>
            <person name="Sanchez-Garcia M."/>
            <person name="Sanchez-Ramirez S."/>
            <person name="Szollosi G.J."/>
            <person name="Szarkandi J.G."/>
            <person name="Papp V."/>
            <person name="Albert L."/>
            <person name="Andreopoulos W."/>
            <person name="Angelini C."/>
            <person name="Antonin V."/>
            <person name="Barry K.W."/>
            <person name="Bougher N.L."/>
            <person name="Buchanan P."/>
            <person name="Buyck B."/>
            <person name="Bense V."/>
            <person name="Catcheside P."/>
            <person name="Chovatia M."/>
            <person name="Cooper J."/>
            <person name="Damon W."/>
            <person name="Desjardin D."/>
            <person name="Finy P."/>
            <person name="Geml J."/>
            <person name="Haridas S."/>
            <person name="Hughes K."/>
            <person name="Justo A."/>
            <person name="Karasinski D."/>
            <person name="Kautmanova I."/>
            <person name="Kiss B."/>
            <person name="Kocsube S."/>
            <person name="Kotiranta H."/>
            <person name="LaButti K.M."/>
            <person name="Lechner B.E."/>
            <person name="Liimatainen K."/>
            <person name="Lipzen A."/>
            <person name="Lukacs Z."/>
            <person name="Mihaltcheva S."/>
            <person name="Morgado L.N."/>
            <person name="Niskanen T."/>
            <person name="Noordeloos M.E."/>
            <person name="Ohm R.A."/>
            <person name="Ortiz-Santana B."/>
            <person name="Ovrebo C."/>
            <person name="Racz N."/>
            <person name="Riley R."/>
            <person name="Savchenko A."/>
            <person name="Shiryaev A."/>
            <person name="Soop K."/>
            <person name="Spirin V."/>
            <person name="Szebenyi C."/>
            <person name="Tomsovsky M."/>
            <person name="Tulloss R.E."/>
            <person name="Uehling J."/>
            <person name="Grigoriev I.V."/>
            <person name="Vagvolgyi C."/>
            <person name="Papp T."/>
            <person name="Martin F.M."/>
            <person name="Miettinen O."/>
            <person name="Hibbett D.S."/>
            <person name="Nagy L.G."/>
        </authorList>
    </citation>
    <scope>NUCLEOTIDE SEQUENCE [LARGE SCALE GENOMIC DNA]</scope>
    <source>
        <strain evidence="4 5">CBS 121175</strain>
    </source>
</reference>
<dbReference type="InterPro" id="IPR029058">
    <property type="entry name" value="AB_hydrolase_fold"/>
</dbReference>
<evidence type="ECO:0000313" key="4">
    <source>
        <dbReference type="EMBL" id="TFK25957.1"/>
    </source>
</evidence>
<organism evidence="4 5">
    <name type="scientific">Coprinopsis marcescibilis</name>
    <name type="common">Agaric fungus</name>
    <name type="synonym">Psathyrella marcescibilis</name>
    <dbReference type="NCBI Taxonomy" id="230819"/>
    <lineage>
        <taxon>Eukaryota</taxon>
        <taxon>Fungi</taxon>
        <taxon>Dikarya</taxon>
        <taxon>Basidiomycota</taxon>
        <taxon>Agaricomycotina</taxon>
        <taxon>Agaricomycetes</taxon>
        <taxon>Agaricomycetidae</taxon>
        <taxon>Agaricales</taxon>
        <taxon>Agaricineae</taxon>
        <taxon>Psathyrellaceae</taxon>
        <taxon>Coprinopsis</taxon>
    </lineage>
</organism>
<dbReference type="EMBL" id="ML210180">
    <property type="protein sequence ID" value="TFK25957.1"/>
    <property type="molecule type" value="Genomic_DNA"/>
</dbReference>
<dbReference type="PRINTS" id="PR00111">
    <property type="entry name" value="ABHYDROLASE"/>
</dbReference>
<evidence type="ECO:0000259" key="3">
    <source>
        <dbReference type="Pfam" id="PF00561"/>
    </source>
</evidence>
<dbReference type="Gene3D" id="3.40.50.1820">
    <property type="entry name" value="alpha/beta hydrolase"/>
    <property type="match status" value="1"/>
</dbReference>
<keyword evidence="5" id="KW-1185">Reference proteome</keyword>
<gene>
    <name evidence="4" type="ORF">FA15DRAFT_638470</name>
</gene>
<dbReference type="InterPro" id="IPR000639">
    <property type="entry name" value="Epox_hydrolase-like"/>
</dbReference>
<protein>
    <submittedName>
        <fullName evidence="4">Alpha/beta-hydrolase</fullName>
    </submittedName>
</protein>
<accession>A0A5C3L050</accession>
<dbReference type="AlphaFoldDB" id="A0A5C3L050"/>
<comment type="similarity">
    <text evidence="2">Belongs to the AB hydrolase superfamily. Epoxide hydrolase family.</text>
</comment>
<dbReference type="SUPFAM" id="SSF53474">
    <property type="entry name" value="alpha/beta-Hydrolases"/>
    <property type="match status" value="1"/>
</dbReference>
<evidence type="ECO:0000313" key="5">
    <source>
        <dbReference type="Proteomes" id="UP000307440"/>
    </source>
</evidence>
<dbReference type="Proteomes" id="UP000307440">
    <property type="component" value="Unassembled WGS sequence"/>
</dbReference>
<keyword evidence="1 4" id="KW-0378">Hydrolase</keyword>
<dbReference type="PRINTS" id="PR00412">
    <property type="entry name" value="EPOXHYDRLASE"/>
</dbReference>
<evidence type="ECO:0000256" key="2">
    <source>
        <dbReference type="ARBA" id="ARBA00038334"/>
    </source>
</evidence>
<dbReference type="GO" id="GO:0016787">
    <property type="term" value="F:hydrolase activity"/>
    <property type="evidence" value="ECO:0007669"/>
    <property type="project" value="UniProtKB-KW"/>
</dbReference>
<dbReference type="InterPro" id="IPR000073">
    <property type="entry name" value="AB_hydrolase_1"/>
</dbReference>
<proteinExistence type="inferred from homology"/>
<feature type="domain" description="AB hydrolase-1" evidence="3">
    <location>
        <begin position="38"/>
        <end position="311"/>
    </location>
</feature>
<dbReference type="Pfam" id="PF00561">
    <property type="entry name" value="Abhydrolase_1"/>
    <property type="match status" value="1"/>
</dbReference>
<sequence length="339" mass="38732">MDPTDPDSFNHRTELLSTGRTYHFVDQLPQGYDHKRHPTLICIHGFPDLWYGWRYQIGPWTHRGCRVVVPDMLGYGGTSKPNEPEEYTTKKLCADLAALLDLLGVYRAVVIGHDWGSYTAGRFALWHPERLLGLIMLSVPYTPPSKQYLPLTEVVKRAPNLGYQLYFEQLRSSEEILSHLGKFVGLVFNTPGSKKALDFTPTGALEKLFQDTSIPDKLPTCLTDEERRYYLQQLGQSMQGPLNYYRTSQLRHEEEQAASLGSQLRNDLPYLFLWGTDDLTVVTSVIAKSNKFIARFQDVAIEGKGHWLMVEAKEEVTTQVINWLERLMAHGTPTRTTRL</sequence>
<name>A0A5C3L050_COPMA</name>